<protein>
    <submittedName>
        <fullName evidence="1">Uncharacterized protein</fullName>
    </submittedName>
</protein>
<proteinExistence type="predicted"/>
<dbReference type="Proteomes" id="UP001055811">
    <property type="component" value="Linkage Group LG01"/>
</dbReference>
<comment type="caution">
    <text evidence="1">The sequence shown here is derived from an EMBL/GenBank/DDBJ whole genome shotgun (WGS) entry which is preliminary data.</text>
</comment>
<organism evidence="1 2">
    <name type="scientific">Cichorium intybus</name>
    <name type="common">Chicory</name>
    <dbReference type="NCBI Taxonomy" id="13427"/>
    <lineage>
        <taxon>Eukaryota</taxon>
        <taxon>Viridiplantae</taxon>
        <taxon>Streptophyta</taxon>
        <taxon>Embryophyta</taxon>
        <taxon>Tracheophyta</taxon>
        <taxon>Spermatophyta</taxon>
        <taxon>Magnoliopsida</taxon>
        <taxon>eudicotyledons</taxon>
        <taxon>Gunneridae</taxon>
        <taxon>Pentapetalae</taxon>
        <taxon>asterids</taxon>
        <taxon>campanulids</taxon>
        <taxon>Asterales</taxon>
        <taxon>Asteraceae</taxon>
        <taxon>Cichorioideae</taxon>
        <taxon>Cichorieae</taxon>
        <taxon>Cichoriinae</taxon>
        <taxon>Cichorium</taxon>
    </lineage>
</organism>
<reference evidence="1 2" key="2">
    <citation type="journal article" date="2022" name="Mol. Ecol. Resour.">
        <title>The genomes of chicory, endive, great burdock and yacon provide insights into Asteraceae paleo-polyploidization history and plant inulin production.</title>
        <authorList>
            <person name="Fan W."/>
            <person name="Wang S."/>
            <person name="Wang H."/>
            <person name="Wang A."/>
            <person name="Jiang F."/>
            <person name="Liu H."/>
            <person name="Zhao H."/>
            <person name="Xu D."/>
            <person name="Zhang Y."/>
        </authorList>
    </citation>
    <scope>NUCLEOTIDE SEQUENCE [LARGE SCALE GENOMIC DNA]</scope>
    <source>
        <strain evidence="2">cv. Punajuju</strain>
        <tissue evidence="1">Leaves</tissue>
    </source>
</reference>
<evidence type="ECO:0000313" key="1">
    <source>
        <dbReference type="EMBL" id="KAI3789199.1"/>
    </source>
</evidence>
<gene>
    <name evidence="1" type="ORF">L2E82_01989</name>
</gene>
<reference evidence="2" key="1">
    <citation type="journal article" date="2022" name="Mol. Ecol. Resour.">
        <title>The genomes of chicory, endive, great burdock and yacon provide insights into Asteraceae palaeo-polyploidization history and plant inulin production.</title>
        <authorList>
            <person name="Fan W."/>
            <person name="Wang S."/>
            <person name="Wang H."/>
            <person name="Wang A."/>
            <person name="Jiang F."/>
            <person name="Liu H."/>
            <person name="Zhao H."/>
            <person name="Xu D."/>
            <person name="Zhang Y."/>
        </authorList>
    </citation>
    <scope>NUCLEOTIDE SEQUENCE [LARGE SCALE GENOMIC DNA]</scope>
    <source>
        <strain evidence="2">cv. Punajuju</strain>
    </source>
</reference>
<sequence length="106" mass="11658">MSQPWVLSAKLLFGVILTHTCLRGVDSVAVSDDVVKLSGQPPVHFKQFAGYISLDEAKSRSRFYYFVEAESNSSSKPLVLWLNGGVGFSYSIEKSFYSSVNDVITG</sequence>
<dbReference type="EMBL" id="CM042009">
    <property type="protein sequence ID" value="KAI3789199.1"/>
    <property type="molecule type" value="Genomic_DNA"/>
</dbReference>
<evidence type="ECO:0000313" key="2">
    <source>
        <dbReference type="Proteomes" id="UP001055811"/>
    </source>
</evidence>
<accession>A0ACB9H0I4</accession>
<keyword evidence="2" id="KW-1185">Reference proteome</keyword>
<name>A0ACB9H0I4_CICIN</name>